<evidence type="ECO:0000259" key="2">
    <source>
        <dbReference type="Pfam" id="PF07007"/>
    </source>
</evidence>
<evidence type="ECO:0000313" key="3">
    <source>
        <dbReference type="EMBL" id="MDC8639303.1"/>
    </source>
</evidence>
<organism evidence="3 4">
    <name type="scientific">Xanthomonas hortorum pv. hederae</name>
    <dbReference type="NCBI Taxonomy" id="453603"/>
    <lineage>
        <taxon>Bacteria</taxon>
        <taxon>Pseudomonadati</taxon>
        <taxon>Pseudomonadota</taxon>
        <taxon>Gammaproteobacteria</taxon>
        <taxon>Lysobacterales</taxon>
        <taxon>Lysobacteraceae</taxon>
        <taxon>Xanthomonas</taxon>
    </lineage>
</organism>
<dbReference type="Proteomes" id="UP001140230">
    <property type="component" value="Unassembled WGS sequence"/>
</dbReference>
<keyword evidence="1" id="KW-0732">Signal</keyword>
<evidence type="ECO:0000256" key="1">
    <source>
        <dbReference type="SAM" id="SignalP"/>
    </source>
</evidence>
<dbReference type="PROSITE" id="PS51257">
    <property type="entry name" value="PROKAR_LIPOPROTEIN"/>
    <property type="match status" value="1"/>
</dbReference>
<reference evidence="3" key="1">
    <citation type="journal article" date="2022" name="Phytopathology">
        <title>Whole genome sequencing-based tracing of a 2022 introduction and outbreak of Xanthomonas hortorum pv. pelargonii.</title>
        <authorList>
            <person name="Iruegas Bocardo F."/>
            <person name="Weisberg A.J."/>
            <person name="Riutta E.R."/>
            <person name="Kilday K.B."/>
            <person name="Bonkowski J.C."/>
            <person name="Creswell T.C."/>
            <person name="Daughtrey M."/>
            <person name="Rane K.K."/>
            <person name="Grunwald N.J."/>
            <person name="Chang J.H."/>
            <person name="Putnam M."/>
        </authorList>
    </citation>
    <scope>NUCLEOTIDE SEQUENCE</scope>
    <source>
        <strain evidence="3">22-338</strain>
    </source>
</reference>
<accession>A0A9X4BTF4</accession>
<dbReference type="Gene3D" id="1.20.1270.180">
    <property type="match status" value="1"/>
</dbReference>
<feature type="chain" id="PRO_5040826454" evidence="1">
    <location>
        <begin position="21"/>
        <end position="141"/>
    </location>
</feature>
<feature type="domain" description="Lysozyme inhibitor LprI-like N-terminal" evidence="2">
    <location>
        <begin position="28"/>
        <end position="117"/>
    </location>
</feature>
<reference evidence="3" key="2">
    <citation type="submission" date="2022-08" db="EMBL/GenBank/DDBJ databases">
        <authorList>
            <person name="Iruegas-Bocardo F."/>
            <person name="Weisberg A.J."/>
            <person name="Riutta E.R."/>
            <person name="Kilday K."/>
            <person name="Bonkowski J.C."/>
            <person name="Creswell T."/>
            <person name="Daughtrey M.L."/>
            <person name="Rane K."/>
            <person name="Grunwald N.J."/>
            <person name="Chang J.H."/>
            <person name="Putnam M.L."/>
        </authorList>
    </citation>
    <scope>NUCLEOTIDE SEQUENCE</scope>
    <source>
        <strain evidence="3">22-338</strain>
    </source>
</reference>
<dbReference type="InterPro" id="IPR009739">
    <property type="entry name" value="LprI-like_N"/>
</dbReference>
<dbReference type="RefSeq" id="WP_104551231.1">
    <property type="nucleotide sequence ID" value="NZ_CP168173.1"/>
</dbReference>
<name>A0A9X4BTF4_9XANT</name>
<comment type="caution">
    <text evidence="3">The sequence shown here is derived from an EMBL/GenBank/DDBJ whole genome shotgun (WGS) entry which is preliminary data.</text>
</comment>
<protein>
    <submittedName>
        <fullName evidence="3">DUF1311 domain-containing protein</fullName>
    </submittedName>
</protein>
<feature type="signal peptide" evidence="1">
    <location>
        <begin position="1"/>
        <end position="20"/>
    </location>
</feature>
<gene>
    <name evidence="3" type="ORF">NY667_16180</name>
</gene>
<sequence length="141" mass="15715">MSMRYILVILTLLGCPALQAAPRCFNPATTAESNACWNDEVGLSQDRLTDYLTAARERAMMVLNVPADAFDNAQAAWTRYKDLQCGNVRKQWGNATVGPAKAASCIVDLNDQRSHDLWKHYLTYVDRTPSIRPEPALRSGK</sequence>
<dbReference type="AlphaFoldDB" id="A0A9X4BTF4"/>
<dbReference type="EMBL" id="JANWTP010000059">
    <property type="protein sequence ID" value="MDC8639303.1"/>
    <property type="molecule type" value="Genomic_DNA"/>
</dbReference>
<dbReference type="Pfam" id="PF07007">
    <property type="entry name" value="LprI"/>
    <property type="match status" value="1"/>
</dbReference>
<evidence type="ECO:0000313" key="4">
    <source>
        <dbReference type="Proteomes" id="UP001140230"/>
    </source>
</evidence>
<proteinExistence type="predicted"/>